<proteinExistence type="inferred from homology"/>
<dbReference type="RefSeq" id="WP_339094481.1">
    <property type="nucleotide sequence ID" value="NZ_CP149782.1"/>
</dbReference>
<reference evidence="5" key="1">
    <citation type="submission" date="2024-03" db="EMBL/GenBank/DDBJ databases">
        <title>Deinococcus weizhi sp. nov., isolated from human skin.</title>
        <authorList>
            <person name="Wei Z."/>
            <person name="Tian F."/>
            <person name="Yang C."/>
            <person name="Xin L.T."/>
            <person name="Wen Z.J."/>
            <person name="Lan K.C."/>
            <person name="Yu L."/>
            <person name="Zhe W."/>
            <person name="Dan F.D."/>
            <person name="Jun W."/>
            <person name="Rui Z."/>
            <person name="Yong X.J."/>
            <person name="Ting Y."/>
            <person name="Wei X."/>
            <person name="Xu Z.G."/>
            <person name="Xin Z."/>
            <person name="Dong F.G."/>
            <person name="Ni X.M."/>
            <person name="Zheng M.G."/>
            <person name="Chun Y."/>
            <person name="Qian W.X."/>
        </authorList>
    </citation>
    <scope>NUCLEOTIDE SEQUENCE</scope>
    <source>
        <strain evidence="5">VB142</strain>
    </source>
</reference>
<keyword evidence="3" id="KW-0238">DNA-binding</keyword>
<evidence type="ECO:0000256" key="1">
    <source>
        <dbReference type="ARBA" id="ARBA00010923"/>
    </source>
</evidence>
<dbReference type="PANTHER" id="PTHR30408">
    <property type="entry name" value="TYPE-1 RESTRICTION ENZYME ECOKI SPECIFICITY PROTEIN"/>
    <property type="match status" value="1"/>
</dbReference>
<sequence length="475" mass="53162">MAEVKFQDLIHAAETLRLDPEYFQKIHLHDEKVIARNPDKFTTFSDAKLTVDASAFYPSIEPYYGTGSLPFLRVADVDKVIDFEGCTTIPQELTDIYPTLNRVNKGDIVLTKGGSVARVGLVTDSAAVSRDLIYINSSRLKEHSSYALSTYFQTDFFRRLLVRSSSQTAQPHLTITLVRNLPLLRMSESFEKIIASVLQKANEARESAISLQQQAEALLLSALGLEQWQPPEALTYERSAKEVFEAGRLDAEHFKPKFYAVWEEAKLATGIETIRLGDMIEPVKNGFDFRNFSEDGTPYIRVGDVKNLRIDTEGAAKVAISQGDFSKDIQLREGDILFTRKGSFGNAAVVRAGQQHCIISSEIMLVRLKVEYSENILPDYLSIFLESKLGKLQSEQWAHGVAFYSISQADFENYRIPLLDLSKQVELMDKVVKSQSAQNQSLQLLEMAKRAVEMAIEESEAAALTYLAAHAPALA</sequence>
<dbReference type="Pfam" id="PF01420">
    <property type="entry name" value="Methylase_S"/>
    <property type="match status" value="1"/>
</dbReference>
<organism evidence="5">
    <name type="scientific">Deinococcus sp. VB142</name>
    <dbReference type="NCBI Taxonomy" id="3112952"/>
    <lineage>
        <taxon>Bacteria</taxon>
        <taxon>Thermotogati</taxon>
        <taxon>Deinococcota</taxon>
        <taxon>Deinococci</taxon>
        <taxon>Deinococcales</taxon>
        <taxon>Deinococcaceae</taxon>
        <taxon>Deinococcus</taxon>
    </lineage>
</organism>
<dbReference type="GO" id="GO:0009307">
    <property type="term" value="P:DNA restriction-modification system"/>
    <property type="evidence" value="ECO:0007669"/>
    <property type="project" value="UniProtKB-KW"/>
</dbReference>
<dbReference type="InterPro" id="IPR000055">
    <property type="entry name" value="Restrct_endonuc_typeI_TRD"/>
</dbReference>
<dbReference type="GO" id="GO:0004519">
    <property type="term" value="F:endonuclease activity"/>
    <property type="evidence" value="ECO:0007669"/>
    <property type="project" value="UniProtKB-KW"/>
</dbReference>
<evidence type="ECO:0000256" key="2">
    <source>
        <dbReference type="ARBA" id="ARBA00022747"/>
    </source>
</evidence>
<dbReference type="GO" id="GO:0003677">
    <property type="term" value="F:DNA binding"/>
    <property type="evidence" value="ECO:0007669"/>
    <property type="project" value="UniProtKB-KW"/>
</dbReference>
<dbReference type="EMBL" id="CP149782">
    <property type="protein sequence ID" value="WYF43640.1"/>
    <property type="molecule type" value="Genomic_DNA"/>
</dbReference>
<protein>
    <submittedName>
        <fullName evidence="5">Restriction endonuclease subunit S</fullName>
        <ecNumber evidence="5">3.1.21.-</ecNumber>
    </submittedName>
</protein>
<accession>A0AAU6PZY4</accession>
<dbReference type="SUPFAM" id="SSF116734">
    <property type="entry name" value="DNA methylase specificity domain"/>
    <property type="match status" value="2"/>
</dbReference>
<evidence type="ECO:0000313" key="5">
    <source>
        <dbReference type="EMBL" id="WYF43640.1"/>
    </source>
</evidence>
<evidence type="ECO:0000256" key="3">
    <source>
        <dbReference type="ARBA" id="ARBA00023125"/>
    </source>
</evidence>
<keyword evidence="5" id="KW-0255">Endonuclease</keyword>
<dbReference type="PANTHER" id="PTHR30408:SF12">
    <property type="entry name" value="TYPE I RESTRICTION ENZYME MJAVIII SPECIFICITY SUBUNIT"/>
    <property type="match status" value="1"/>
</dbReference>
<keyword evidence="5" id="KW-0378">Hydrolase</keyword>
<name>A0AAU6PZY4_9DEIO</name>
<dbReference type="InterPro" id="IPR044946">
    <property type="entry name" value="Restrct_endonuc_typeI_TRD_sf"/>
</dbReference>
<evidence type="ECO:0000259" key="4">
    <source>
        <dbReference type="Pfam" id="PF01420"/>
    </source>
</evidence>
<dbReference type="InterPro" id="IPR052021">
    <property type="entry name" value="Type-I_RS_S_subunit"/>
</dbReference>
<dbReference type="EC" id="3.1.21.-" evidence="5"/>
<dbReference type="REBASE" id="816314">
    <property type="entry name" value="S.DspVB142ORF9425P"/>
</dbReference>
<gene>
    <name evidence="5" type="ORF">WDJ50_09430</name>
</gene>
<dbReference type="AlphaFoldDB" id="A0AAU6PZY4"/>
<keyword evidence="5" id="KW-0540">Nuclease</keyword>
<dbReference type="GO" id="GO:0016787">
    <property type="term" value="F:hydrolase activity"/>
    <property type="evidence" value="ECO:0007669"/>
    <property type="project" value="UniProtKB-KW"/>
</dbReference>
<keyword evidence="2" id="KW-0680">Restriction system</keyword>
<dbReference type="Gene3D" id="3.90.220.20">
    <property type="entry name" value="DNA methylase specificity domains"/>
    <property type="match status" value="2"/>
</dbReference>
<comment type="similarity">
    <text evidence="1">Belongs to the type-I restriction system S methylase family.</text>
</comment>
<feature type="domain" description="Type I restriction modification DNA specificity" evidence="4">
    <location>
        <begin position="271"/>
        <end position="428"/>
    </location>
</feature>